<evidence type="ECO:0000259" key="2">
    <source>
        <dbReference type="Pfam" id="PF07859"/>
    </source>
</evidence>
<evidence type="ECO:0000313" key="4">
    <source>
        <dbReference type="Proteomes" id="UP000070700"/>
    </source>
</evidence>
<dbReference type="STRING" id="149040.A0A194X531"/>
<gene>
    <name evidence="3" type="ORF">LY89DRAFT_698073</name>
</gene>
<sequence>MPSSRVIHQPIHPDLRPHLDPEYVAFHDEHFQYILPSETTPWDPAVRTAWSPSKLAALNAVEVGKIEDVLLKHAQLRIFTPSVLRPRMGGWTLGNLDSDNGFCSRVAEGASCMAINVNYRHAPEDPYPAAVNDVMEALEWLASSKSTRLNIDRSQLTIGGTPAGGNLAAIASMKAALLQPSIPIKFQALILPVIDNTQTASTPYWASKPHPPWLTPSRMMWYRKMHLPNEKDCLSWDASPNLAPSEILKTSPKTWIAVSEHDLLAPEAVAFGEQLKGLGVEVEIKTYEGSTHSLLALSGHLSLGKLLVDDTISKVRHAFE</sequence>
<dbReference type="SUPFAM" id="SSF53474">
    <property type="entry name" value="alpha/beta-Hydrolases"/>
    <property type="match status" value="1"/>
</dbReference>
<dbReference type="AlphaFoldDB" id="A0A194X531"/>
<keyword evidence="1" id="KW-0378">Hydrolase</keyword>
<dbReference type="InterPro" id="IPR029058">
    <property type="entry name" value="AB_hydrolase_fold"/>
</dbReference>
<name>A0A194X531_MOLSC</name>
<dbReference type="Gene3D" id="3.40.50.1820">
    <property type="entry name" value="alpha/beta hydrolase"/>
    <property type="match status" value="1"/>
</dbReference>
<dbReference type="PANTHER" id="PTHR48081:SF8">
    <property type="entry name" value="ALPHA_BETA HYDROLASE FOLD-3 DOMAIN-CONTAINING PROTEIN-RELATED"/>
    <property type="match status" value="1"/>
</dbReference>
<dbReference type="KEGG" id="psco:LY89DRAFT_698073"/>
<protein>
    <submittedName>
        <fullName evidence="3">Lipase/ esterase</fullName>
    </submittedName>
</protein>
<evidence type="ECO:0000256" key="1">
    <source>
        <dbReference type="ARBA" id="ARBA00022801"/>
    </source>
</evidence>
<dbReference type="PANTHER" id="PTHR48081">
    <property type="entry name" value="AB HYDROLASE SUPERFAMILY PROTEIN C4A8.06C"/>
    <property type="match status" value="1"/>
</dbReference>
<organism evidence="3 4">
    <name type="scientific">Mollisia scopiformis</name>
    <name type="common">Conifer needle endophyte fungus</name>
    <name type="synonym">Phialocephala scopiformis</name>
    <dbReference type="NCBI Taxonomy" id="149040"/>
    <lineage>
        <taxon>Eukaryota</taxon>
        <taxon>Fungi</taxon>
        <taxon>Dikarya</taxon>
        <taxon>Ascomycota</taxon>
        <taxon>Pezizomycotina</taxon>
        <taxon>Leotiomycetes</taxon>
        <taxon>Helotiales</taxon>
        <taxon>Mollisiaceae</taxon>
        <taxon>Mollisia</taxon>
    </lineage>
</organism>
<dbReference type="OrthoDB" id="408631at2759"/>
<dbReference type="RefSeq" id="XP_018069534.1">
    <property type="nucleotide sequence ID" value="XM_018216952.1"/>
</dbReference>
<dbReference type="InterPro" id="IPR013094">
    <property type="entry name" value="AB_hydrolase_3"/>
</dbReference>
<dbReference type="EMBL" id="KQ947418">
    <property type="protein sequence ID" value="KUJ15179.1"/>
    <property type="molecule type" value="Genomic_DNA"/>
</dbReference>
<dbReference type="Pfam" id="PF07859">
    <property type="entry name" value="Abhydrolase_3"/>
    <property type="match status" value="1"/>
</dbReference>
<dbReference type="GO" id="GO:0016787">
    <property type="term" value="F:hydrolase activity"/>
    <property type="evidence" value="ECO:0007669"/>
    <property type="project" value="UniProtKB-KW"/>
</dbReference>
<dbReference type="Proteomes" id="UP000070700">
    <property type="component" value="Unassembled WGS sequence"/>
</dbReference>
<evidence type="ECO:0000313" key="3">
    <source>
        <dbReference type="EMBL" id="KUJ15179.1"/>
    </source>
</evidence>
<reference evidence="3 4" key="1">
    <citation type="submission" date="2015-10" db="EMBL/GenBank/DDBJ databases">
        <title>Full genome of DAOMC 229536 Phialocephala scopiformis, a fungal endophyte of spruce producing the potent anti-insectan compound rugulosin.</title>
        <authorList>
            <consortium name="DOE Joint Genome Institute"/>
            <person name="Walker A.K."/>
            <person name="Frasz S.L."/>
            <person name="Seifert K.A."/>
            <person name="Miller J.D."/>
            <person name="Mondo S.J."/>
            <person name="Labutti K."/>
            <person name="Lipzen A."/>
            <person name="Dockter R."/>
            <person name="Kennedy M."/>
            <person name="Grigoriev I.V."/>
            <person name="Spatafora J.W."/>
        </authorList>
    </citation>
    <scope>NUCLEOTIDE SEQUENCE [LARGE SCALE GENOMIC DNA]</scope>
    <source>
        <strain evidence="3 4">CBS 120377</strain>
    </source>
</reference>
<accession>A0A194X531</accession>
<dbReference type="InterPro" id="IPR050300">
    <property type="entry name" value="GDXG_lipolytic_enzyme"/>
</dbReference>
<feature type="domain" description="Alpha/beta hydrolase fold-3" evidence="2">
    <location>
        <begin position="88"/>
        <end position="294"/>
    </location>
</feature>
<proteinExistence type="predicted"/>
<dbReference type="GeneID" id="28826678"/>
<keyword evidence="4" id="KW-1185">Reference proteome</keyword>
<dbReference type="InParanoid" id="A0A194X531"/>